<protein>
    <submittedName>
        <fullName evidence="1">Uncharacterized protein</fullName>
    </submittedName>
</protein>
<comment type="caution">
    <text evidence="1">The sequence shown here is derived from an EMBL/GenBank/DDBJ whole genome shotgun (WGS) entry which is preliminary data.</text>
</comment>
<dbReference type="AlphaFoldDB" id="A0A5J4PKV0"/>
<proteinExistence type="predicted"/>
<name>A0A5J4PKV0_9ZZZZ</name>
<reference evidence="1" key="1">
    <citation type="submission" date="2019-03" db="EMBL/GenBank/DDBJ databases">
        <title>Single cell metagenomics reveals metabolic interactions within the superorganism composed of flagellate Streblomastix strix and complex community of Bacteroidetes bacteria on its surface.</title>
        <authorList>
            <person name="Treitli S.C."/>
            <person name="Kolisko M."/>
            <person name="Husnik F."/>
            <person name="Keeling P."/>
            <person name="Hampl V."/>
        </authorList>
    </citation>
    <scope>NUCLEOTIDE SEQUENCE</scope>
    <source>
        <strain evidence="1">STM</strain>
    </source>
</reference>
<accession>A0A5J4PKV0</accession>
<dbReference type="EMBL" id="SNRY01007932">
    <property type="protein sequence ID" value="KAA6309468.1"/>
    <property type="molecule type" value="Genomic_DNA"/>
</dbReference>
<sequence>MRLILKLRLLFVVPLLVASDFLSAQNYR</sequence>
<feature type="non-terminal residue" evidence="1">
    <location>
        <position position="28"/>
    </location>
</feature>
<gene>
    <name evidence="1" type="ORF">EZS27_039044</name>
</gene>
<organism evidence="1">
    <name type="scientific">termite gut metagenome</name>
    <dbReference type="NCBI Taxonomy" id="433724"/>
    <lineage>
        <taxon>unclassified sequences</taxon>
        <taxon>metagenomes</taxon>
        <taxon>organismal metagenomes</taxon>
    </lineage>
</organism>
<evidence type="ECO:0000313" key="1">
    <source>
        <dbReference type="EMBL" id="KAA6309468.1"/>
    </source>
</evidence>